<evidence type="ECO:0000313" key="2">
    <source>
        <dbReference type="EMBL" id="MBB5965697.1"/>
    </source>
</evidence>
<feature type="transmembrane region" description="Helical" evidence="1">
    <location>
        <begin position="109"/>
        <end position="127"/>
    </location>
</feature>
<reference evidence="2 3" key="1">
    <citation type="submission" date="2020-08" db="EMBL/GenBank/DDBJ databases">
        <title>Genomic Encyclopedia of Type Strains, Phase III (KMG-III): the genomes of soil and plant-associated and newly described type strains.</title>
        <authorList>
            <person name="Whitman W."/>
        </authorList>
    </citation>
    <scope>NUCLEOTIDE SEQUENCE [LARGE SCALE GENOMIC DNA]</scope>
    <source>
        <strain evidence="2 3">CECT 3303</strain>
    </source>
</reference>
<keyword evidence="1" id="KW-0812">Transmembrane</keyword>
<name>A0A841DAI0_PLAVE</name>
<feature type="transmembrane region" description="Helical" evidence="1">
    <location>
        <begin position="79"/>
        <end position="97"/>
    </location>
</feature>
<proteinExistence type="predicted"/>
<feature type="transmembrane region" description="Helical" evidence="1">
    <location>
        <begin position="190"/>
        <end position="209"/>
    </location>
</feature>
<gene>
    <name evidence="2" type="ORF">FHS22_004987</name>
</gene>
<organism evidence="2 3">
    <name type="scientific">Planomonospora venezuelensis</name>
    <dbReference type="NCBI Taxonomy" id="1999"/>
    <lineage>
        <taxon>Bacteria</taxon>
        <taxon>Bacillati</taxon>
        <taxon>Actinomycetota</taxon>
        <taxon>Actinomycetes</taxon>
        <taxon>Streptosporangiales</taxon>
        <taxon>Streptosporangiaceae</taxon>
        <taxon>Planomonospora</taxon>
    </lineage>
</organism>
<evidence type="ECO:0000313" key="3">
    <source>
        <dbReference type="Proteomes" id="UP000562352"/>
    </source>
</evidence>
<feature type="transmembrane region" description="Helical" evidence="1">
    <location>
        <begin position="20"/>
        <end position="42"/>
    </location>
</feature>
<keyword evidence="1" id="KW-0472">Membrane</keyword>
<protein>
    <submittedName>
        <fullName evidence="2">Uncharacterized protein</fullName>
    </submittedName>
</protein>
<feature type="transmembrane region" description="Helical" evidence="1">
    <location>
        <begin position="165"/>
        <end position="183"/>
    </location>
</feature>
<keyword evidence="1" id="KW-1133">Transmembrane helix</keyword>
<evidence type="ECO:0000256" key="1">
    <source>
        <dbReference type="SAM" id="Phobius"/>
    </source>
</evidence>
<sequence>MVGHDDTLDFLAGERRERAILRHMVLALAAGLALGALGEALSRAPGSLHGAYDPYAYILMAAVVGRTAAGFGWAVLSGALAALGPVLSMLGATFFLPEEHVLHMNLDGMMLNIMLLVLTSVAAMAHLTKYRGLRGDVAAGLLAGIVAIEGVEAVRQAGAGYGGPWSWGAPVVIALLAVVVLSLREGAGRIRAAAVGLLMGTAYLVSSAGG</sequence>
<dbReference type="Proteomes" id="UP000562352">
    <property type="component" value="Unassembled WGS sequence"/>
</dbReference>
<comment type="caution">
    <text evidence="2">The sequence shown here is derived from an EMBL/GenBank/DDBJ whole genome shotgun (WGS) entry which is preliminary data.</text>
</comment>
<keyword evidence="3" id="KW-1185">Reference proteome</keyword>
<dbReference type="RefSeq" id="WP_184945266.1">
    <property type="nucleotide sequence ID" value="NZ_BAAAWZ010000001.1"/>
</dbReference>
<dbReference type="EMBL" id="JACHJJ010000018">
    <property type="protein sequence ID" value="MBB5965697.1"/>
    <property type="molecule type" value="Genomic_DNA"/>
</dbReference>
<dbReference type="AlphaFoldDB" id="A0A841DAI0"/>
<accession>A0A841DAI0</accession>